<evidence type="ECO:0000256" key="1">
    <source>
        <dbReference type="SAM" id="MobiDB-lite"/>
    </source>
</evidence>
<proteinExistence type="predicted"/>
<keyword evidence="3" id="KW-1185">Reference proteome</keyword>
<accession>A0AAF0YA71</accession>
<evidence type="ECO:0000313" key="2">
    <source>
        <dbReference type="EMBL" id="WOO79853.1"/>
    </source>
</evidence>
<organism evidence="2 3">
    <name type="scientific">Vanrija pseudolonga</name>
    <dbReference type="NCBI Taxonomy" id="143232"/>
    <lineage>
        <taxon>Eukaryota</taxon>
        <taxon>Fungi</taxon>
        <taxon>Dikarya</taxon>
        <taxon>Basidiomycota</taxon>
        <taxon>Agaricomycotina</taxon>
        <taxon>Tremellomycetes</taxon>
        <taxon>Trichosporonales</taxon>
        <taxon>Trichosporonaceae</taxon>
        <taxon>Vanrija</taxon>
    </lineage>
</organism>
<dbReference type="RefSeq" id="XP_062625885.1">
    <property type="nucleotide sequence ID" value="XM_062769901.1"/>
</dbReference>
<sequence>MPKAIRAGTKRSSSSTRDEDSQVSPMSSPKKTRQAATQSQSAVASSSTHPTPEGLNLLTIYVSDSDDESTHPGEQSAAAPKPKPKPTAETPLTEGIWRAWTLLARLGTLEGFGDPFQLTVDELVKVVIAITSAYHTYRGLLQKQRRPKEALTCDQFYGEVQLVWHYQNKKTTATKSLADTLPPMPFQLGVHDLFNPELVDGIGELCEGMLVTMMMLADLDDSVIAQLAAPPHRIHHRQDSMAARGARLVGHNHYVDRWNKTKKDLPAPKGLVPLTYQVFRDINNQMLMLGTKKVDSNGITLPPRRW</sequence>
<name>A0AAF0YA71_9TREE</name>
<dbReference type="AlphaFoldDB" id="A0AAF0YA71"/>
<feature type="compositionally biased region" description="Low complexity" evidence="1">
    <location>
        <begin position="34"/>
        <end position="48"/>
    </location>
</feature>
<dbReference type="EMBL" id="CP086715">
    <property type="protein sequence ID" value="WOO79853.1"/>
    <property type="molecule type" value="Genomic_DNA"/>
</dbReference>
<feature type="region of interest" description="Disordered" evidence="1">
    <location>
        <begin position="1"/>
        <end position="91"/>
    </location>
</feature>
<protein>
    <submittedName>
        <fullName evidence="2">Uncharacterized protein</fullName>
    </submittedName>
</protein>
<reference evidence="2" key="1">
    <citation type="submission" date="2023-10" db="EMBL/GenBank/DDBJ databases">
        <authorList>
            <person name="Noh H."/>
        </authorList>
    </citation>
    <scope>NUCLEOTIDE SEQUENCE</scope>
    <source>
        <strain evidence="2">DUCC4014</strain>
    </source>
</reference>
<dbReference type="GeneID" id="87806612"/>
<evidence type="ECO:0000313" key="3">
    <source>
        <dbReference type="Proteomes" id="UP000827549"/>
    </source>
</evidence>
<gene>
    <name evidence="2" type="ORF">LOC62_02G003368</name>
</gene>
<dbReference type="Proteomes" id="UP000827549">
    <property type="component" value="Chromosome 2"/>
</dbReference>